<reference evidence="1 2" key="1">
    <citation type="journal article" date="2016" name="Sci. Rep.">
        <title>The Dendrobium catenatum Lindl. genome sequence provides insights into polysaccharide synthase, floral development and adaptive evolution.</title>
        <authorList>
            <person name="Zhang G.Q."/>
            <person name="Xu Q."/>
            <person name="Bian C."/>
            <person name="Tsai W.C."/>
            <person name="Yeh C.M."/>
            <person name="Liu K.W."/>
            <person name="Yoshida K."/>
            <person name="Zhang L.S."/>
            <person name="Chang S.B."/>
            <person name="Chen F."/>
            <person name="Shi Y."/>
            <person name="Su Y.Y."/>
            <person name="Zhang Y.Q."/>
            <person name="Chen L.J."/>
            <person name="Yin Y."/>
            <person name="Lin M."/>
            <person name="Huang H."/>
            <person name="Deng H."/>
            <person name="Wang Z.W."/>
            <person name="Zhu S.L."/>
            <person name="Zhao X."/>
            <person name="Deng C."/>
            <person name="Niu S.C."/>
            <person name="Huang J."/>
            <person name="Wang M."/>
            <person name="Liu G.H."/>
            <person name="Yang H.J."/>
            <person name="Xiao X.J."/>
            <person name="Hsiao Y.Y."/>
            <person name="Wu W.L."/>
            <person name="Chen Y.Y."/>
            <person name="Mitsuda N."/>
            <person name="Ohme-Takagi M."/>
            <person name="Luo Y.B."/>
            <person name="Van de Peer Y."/>
            <person name="Liu Z.J."/>
        </authorList>
    </citation>
    <scope>NUCLEOTIDE SEQUENCE [LARGE SCALE GENOMIC DNA]</scope>
    <source>
        <tissue evidence="1">The whole plant</tissue>
    </source>
</reference>
<dbReference type="Proteomes" id="UP000233837">
    <property type="component" value="Unassembled WGS sequence"/>
</dbReference>
<keyword evidence="2" id="KW-1185">Reference proteome</keyword>
<gene>
    <name evidence="1" type="ORF">MA16_Dca015072</name>
</gene>
<dbReference type="EMBL" id="KZ503414">
    <property type="protein sequence ID" value="PKU64542.1"/>
    <property type="molecule type" value="Genomic_DNA"/>
</dbReference>
<evidence type="ECO:0000313" key="2">
    <source>
        <dbReference type="Proteomes" id="UP000233837"/>
    </source>
</evidence>
<organism evidence="1 2">
    <name type="scientific">Dendrobium catenatum</name>
    <dbReference type="NCBI Taxonomy" id="906689"/>
    <lineage>
        <taxon>Eukaryota</taxon>
        <taxon>Viridiplantae</taxon>
        <taxon>Streptophyta</taxon>
        <taxon>Embryophyta</taxon>
        <taxon>Tracheophyta</taxon>
        <taxon>Spermatophyta</taxon>
        <taxon>Magnoliopsida</taxon>
        <taxon>Liliopsida</taxon>
        <taxon>Asparagales</taxon>
        <taxon>Orchidaceae</taxon>
        <taxon>Epidendroideae</taxon>
        <taxon>Malaxideae</taxon>
        <taxon>Dendrobiinae</taxon>
        <taxon>Dendrobium</taxon>
    </lineage>
</organism>
<reference evidence="1 2" key="2">
    <citation type="journal article" date="2017" name="Nature">
        <title>The Apostasia genome and the evolution of orchids.</title>
        <authorList>
            <person name="Zhang G.Q."/>
            <person name="Liu K.W."/>
            <person name="Li Z."/>
            <person name="Lohaus R."/>
            <person name="Hsiao Y.Y."/>
            <person name="Niu S.C."/>
            <person name="Wang J.Y."/>
            <person name="Lin Y.C."/>
            <person name="Xu Q."/>
            <person name="Chen L.J."/>
            <person name="Yoshida K."/>
            <person name="Fujiwara S."/>
            <person name="Wang Z.W."/>
            <person name="Zhang Y.Q."/>
            <person name="Mitsuda N."/>
            <person name="Wang M."/>
            <person name="Liu G.H."/>
            <person name="Pecoraro L."/>
            <person name="Huang H.X."/>
            <person name="Xiao X.J."/>
            <person name="Lin M."/>
            <person name="Wu X.Y."/>
            <person name="Wu W.L."/>
            <person name="Chen Y.Y."/>
            <person name="Chang S.B."/>
            <person name="Sakamoto S."/>
            <person name="Ohme-Takagi M."/>
            <person name="Yagi M."/>
            <person name="Zeng S.J."/>
            <person name="Shen C.Y."/>
            <person name="Yeh C.M."/>
            <person name="Luo Y.B."/>
            <person name="Tsai W.C."/>
            <person name="Van de Peer Y."/>
            <person name="Liu Z.J."/>
        </authorList>
    </citation>
    <scope>NUCLEOTIDE SEQUENCE [LARGE SCALE GENOMIC DNA]</scope>
    <source>
        <tissue evidence="1">The whole plant</tissue>
    </source>
</reference>
<sequence length="301" mass="33739">MRSRRCSNDVRSQDGQHRCDRDVGNTLNALSIYPILIFDEIDTLSEARKPRKLHANQGNLTLLMQSCHFKIKALRGIFIGNLLSSTPNLYSSYCVELYYLHLPVSSKPASSVNQTIPLSCSSTFYAKSLVRLSSDLHLQKSDLTLPRMPTALLITNNGALGITINASKASNRLKQNANEKTSIEALQRFFSSSYSWATRLPSIPTGNHPRSQLRIPTSLSRFISNFSSLISKTLYPQFLPLKTIRYGGFNFINISPPMVLKVIGKNYVFQTFACRAFLGGWIEDYGHSVIHGPRCHPRAEP</sequence>
<name>A0A2I0VM99_9ASPA</name>
<protein>
    <submittedName>
        <fullName evidence="1">Uncharacterized protein</fullName>
    </submittedName>
</protein>
<dbReference type="AlphaFoldDB" id="A0A2I0VM99"/>
<evidence type="ECO:0000313" key="1">
    <source>
        <dbReference type="EMBL" id="PKU64542.1"/>
    </source>
</evidence>
<proteinExistence type="predicted"/>
<accession>A0A2I0VM99</accession>